<sequence>MGQELDSQLVALRAAGCTRVFSEKISTRVKVRPELAAALALCRDIRSAAPGQTVSNAHTPG</sequence>
<evidence type="ECO:0000313" key="2">
    <source>
        <dbReference type="Proteomes" id="UP001501509"/>
    </source>
</evidence>
<reference evidence="1 2" key="1">
    <citation type="journal article" date="2019" name="Int. J. Syst. Evol. Microbiol.">
        <title>The Global Catalogue of Microorganisms (GCM) 10K type strain sequencing project: providing services to taxonomists for standard genome sequencing and annotation.</title>
        <authorList>
            <consortium name="The Broad Institute Genomics Platform"/>
            <consortium name="The Broad Institute Genome Sequencing Center for Infectious Disease"/>
            <person name="Wu L."/>
            <person name="Ma J."/>
        </authorList>
    </citation>
    <scope>NUCLEOTIDE SEQUENCE [LARGE SCALE GENOMIC DNA]</scope>
    <source>
        <strain evidence="1 2">JCM 6833</strain>
    </source>
</reference>
<name>A0ABN3QH67_9ACTN</name>
<comment type="caution">
    <text evidence="1">The sequence shown here is derived from an EMBL/GenBank/DDBJ whole genome shotgun (WGS) entry which is preliminary data.</text>
</comment>
<dbReference type="EMBL" id="BAAATD010000012">
    <property type="protein sequence ID" value="GAA2625971.1"/>
    <property type="molecule type" value="Genomic_DNA"/>
</dbReference>
<dbReference type="Gene3D" id="3.40.50.1390">
    <property type="entry name" value="Resolvase, N-terminal catalytic domain"/>
    <property type="match status" value="1"/>
</dbReference>
<evidence type="ECO:0000313" key="1">
    <source>
        <dbReference type="EMBL" id="GAA2625971.1"/>
    </source>
</evidence>
<keyword evidence="2" id="KW-1185">Reference proteome</keyword>
<proteinExistence type="predicted"/>
<dbReference type="InterPro" id="IPR036162">
    <property type="entry name" value="Resolvase-like_N_sf"/>
</dbReference>
<gene>
    <name evidence="1" type="ORF">GCM10010411_73530</name>
</gene>
<dbReference type="SUPFAM" id="SSF53041">
    <property type="entry name" value="Resolvase-like"/>
    <property type="match status" value="1"/>
</dbReference>
<evidence type="ECO:0008006" key="3">
    <source>
        <dbReference type="Google" id="ProtNLM"/>
    </source>
</evidence>
<dbReference type="Proteomes" id="UP001501509">
    <property type="component" value="Unassembled WGS sequence"/>
</dbReference>
<organism evidence="1 2">
    <name type="scientific">Actinomadura fulvescens</name>
    <dbReference type="NCBI Taxonomy" id="46160"/>
    <lineage>
        <taxon>Bacteria</taxon>
        <taxon>Bacillati</taxon>
        <taxon>Actinomycetota</taxon>
        <taxon>Actinomycetes</taxon>
        <taxon>Streptosporangiales</taxon>
        <taxon>Thermomonosporaceae</taxon>
        <taxon>Actinomadura</taxon>
    </lineage>
</organism>
<accession>A0ABN3QH67</accession>
<protein>
    <recommendedName>
        <fullName evidence="3">Resolvase/invertase-type recombinase catalytic domain-containing protein</fullName>
    </recommendedName>
</protein>